<dbReference type="EMBL" id="VSSQ01022276">
    <property type="protein sequence ID" value="MPM68475.1"/>
    <property type="molecule type" value="Genomic_DNA"/>
</dbReference>
<name>A0A645BT25_9ZZZZ</name>
<dbReference type="Pfam" id="PF14253">
    <property type="entry name" value="AbiH"/>
    <property type="match status" value="1"/>
</dbReference>
<proteinExistence type="predicted"/>
<reference evidence="1" key="1">
    <citation type="submission" date="2019-08" db="EMBL/GenBank/DDBJ databases">
        <authorList>
            <person name="Kucharzyk K."/>
            <person name="Murdoch R.W."/>
            <person name="Higgins S."/>
            <person name="Loffler F."/>
        </authorList>
    </citation>
    <scope>NUCLEOTIDE SEQUENCE</scope>
</reference>
<accession>A0A645BT25</accession>
<protein>
    <submittedName>
        <fullName evidence="1">Uncharacterized protein</fullName>
    </submittedName>
</protein>
<dbReference type="InterPro" id="IPR025935">
    <property type="entry name" value="AbiH"/>
</dbReference>
<sequence length="234" mass="27828">MFDKCLFTVQETKVKEKPSDYDDDYYYYYDDDSSPLDSRWVKFWVNSERRKNNLPRSCYYSNEVLHIHGKINSSPIMMGVNDYSQISNQRLLKANRRCERALIKPLSSPSYYPERKLELIDIIDESSIICIYGMSLGRTDDNWWREIALWLLRGRKNHLIIFAWDPNCNFNLAGCYDDTEEYFQELIINKLHTIFRGISRLKDQIHVCINIDLFNGIKIRKIISNRKEAAVKEI</sequence>
<gene>
    <name evidence="1" type="ORF">SDC9_115408</name>
</gene>
<organism evidence="1">
    <name type="scientific">bioreactor metagenome</name>
    <dbReference type="NCBI Taxonomy" id="1076179"/>
    <lineage>
        <taxon>unclassified sequences</taxon>
        <taxon>metagenomes</taxon>
        <taxon>ecological metagenomes</taxon>
    </lineage>
</organism>
<evidence type="ECO:0000313" key="1">
    <source>
        <dbReference type="EMBL" id="MPM68475.1"/>
    </source>
</evidence>
<comment type="caution">
    <text evidence="1">The sequence shown here is derived from an EMBL/GenBank/DDBJ whole genome shotgun (WGS) entry which is preliminary data.</text>
</comment>
<dbReference type="AlphaFoldDB" id="A0A645BT25"/>